<dbReference type="GO" id="GO:0042780">
    <property type="term" value="P:tRNA 3'-end processing"/>
    <property type="evidence" value="ECO:0007669"/>
    <property type="project" value="UniProtKB-UniRule"/>
</dbReference>
<evidence type="ECO:0000256" key="3">
    <source>
        <dbReference type="ARBA" id="ARBA00022722"/>
    </source>
</evidence>
<comment type="subcellular location">
    <subcellularLocation>
        <location evidence="6">Cytoplasm</location>
    </subcellularLocation>
</comment>
<dbReference type="SUPFAM" id="SSF53098">
    <property type="entry name" value="Ribonuclease H-like"/>
    <property type="match status" value="1"/>
</dbReference>
<evidence type="ECO:0000256" key="2">
    <source>
        <dbReference type="ARBA" id="ARBA00022694"/>
    </source>
</evidence>
<keyword evidence="2 6" id="KW-0819">tRNA processing</keyword>
<dbReference type="GO" id="GO:0033890">
    <property type="term" value="F:ribonuclease D activity"/>
    <property type="evidence" value="ECO:0007669"/>
    <property type="project" value="UniProtKB-UniRule"/>
</dbReference>
<dbReference type="RefSeq" id="WP_014703487.1">
    <property type="nucleotide sequence ID" value="NC_017856.1"/>
</dbReference>
<keyword evidence="9" id="KW-1185">Reference proteome</keyword>
<dbReference type="AlphaFoldDB" id="I1YGM3"/>
<dbReference type="SMART" id="SM00474">
    <property type="entry name" value="35EXOc"/>
    <property type="match status" value="1"/>
</dbReference>
<evidence type="ECO:0000313" key="9">
    <source>
        <dbReference type="Proteomes" id="UP000009145"/>
    </source>
</evidence>
<dbReference type="InterPro" id="IPR036397">
    <property type="entry name" value="RNaseH_sf"/>
</dbReference>
<dbReference type="Gene3D" id="3.30.420.10">
    <property type="entry name" value="Ribonuclease H-like superfamily/Ribonuclease H"/>
    <property type="match status" value="1"/>
</dbReference>
<dbReference type="CDD" id="cd06142">
    <property type="entry name" value="RNaseD_exo"/>
    <property type="match status" value="1"/>
</dbReference>
<dbReference type="SUPFAM" id="SSF47819">
    <property type="entry name" value="HRDC-like"/>
    <property type="match status" value="2"/>
</dbReference>
<feature type="domain" description="HRDC" evidence="7">
    <location>
        <begin position="210"/>
        <end position="290"/>
    </location>
</feature>
<dbReference type="KEGG" id="mec:Q7C_897"/>
<comment type="catalytic activity">
    <reaction evidence="6">
        <text>Exonucleolytic cleavage that removes extra residues from the 3'-terminus of tRNA to produce 5'-mononucleotides.</text>
        <dbReference type="EC" id="3.1.13.5"/>
    </reaction>
</comment>
<dbReference type="InterPro" id="IPR012337">
    <property type="entry name" value="RNaseH-like_sf"/>
</dbReference>
<comment type="function">
    <text evidence="6">Exonuclease involved in the 3' processing of various precursor tRNAs. Initiates hydrolysis at the 3'-terminus of an RNA molecule and releases 5'-mononucleotides.</text>
</comment>
<comment type="similarity">
    <text evidence="6">Belongs to the RNase D family.</text>
</comment>
<keyword evidence="4 6" id="KW-0378">Hydrolase</keyword>
<dbReference type="InterPro" id="IPR002121">
    <property type="entry name" value="HRDC_dom"/>
</dbReference>
<dbReference type="Pfam" id="PF00570">
    <property type="entry name" value="HRDC"/>
    <property type="match status" value="1"/>
</dbReference>
<dbReference type="GO" id="GO:0003676">
    <property type="term" value="F:nucleic acid binding"/>
    <property type="evidence" value="ECO:0007669"/>
    <property type="project" value="InterPro"/>
</dbReference>
<dbReference type="PROSITE" id="PS50967">
    <property type="entry name" value="HRDC"/>
    <property type="match status" value="1"/>
</dbReference>
<dbReference type="PANTHER" id="PTHR47649">
    <property type="entry name" value="RIBONUCLEASE D"/>
    <property type="match status" value="1"/>
</dbReference>
<evidence type="ECO:0000256" key="4">
    <source>
        <dbReference type="ARBA" id="ARBA00022801"/>
    </source>
</evidence>
<dbReference type="PANTHER" id="PTHR47649:SF1">
    <property type="entry name" value="RIBONUCLEASE D"/>
    <property type="match status" value="1"/>
</dbReference>
<dbReference type="HAMAP" id="MF_01899">
    <property type="entry name" value="RNase_D"/>
    <property type="match status" value="1"/>
</dbReference>
<dbReference type="Pfam" id="PF01612">
    <property type="entry name" value="DNA_pol_A_exo1"/>
    <property type="match status" value="1"/>
</dbReference>
<comment type="cofactor">
    <cofactor evidence="6">
        <name>a divalent metal cation</name>
        <dbReference type="ChEBI" id="CHEBI:60240"/>
    </cofactor>
</comment>
<dbReference type="InterPro" id="IPR006292">
    <property type="entry name" value="RNase_D"/>
</dbReference>
<dbReference type="EC" id="3.1.13.5" evidence="6"/>
<keyword evidence="5 6" id="KW-0269">Exonuclease</keyword>
<dbReference type="SMART" id="SM00341">
    <property type="entry name" value="HRDC"/>
    <property type="match status" value="1"/>
</dbReference>
<dbReference type="InterPro" id="IPR044876">
    <property type="entry name" value="HRDC_dom_sf"/>
</dbReference>
<sequence>MTVLYLDTPVGLLDFCQQIQNSSWLAVDTEFLREKTYYPQLCLIQIANDDVIACIDPLAIDDLTPLFDVLYQPKMTLVFHAARQDLELLLMHRQQLPDTIFDTQLAASVLGLGEQVGYGNLVKTVLNVDLDKAHSRTDWTARPLSTAQLDYAADDVRYLRSLYHQMQQSLTELNRTHWLADDFAALSDPQTYQADPETIWRKIRGAGKLKPRQLANLQQLAAWRERNAIQRNRPRRWILKDDVMLDLARFAPDSLTKLSQIRGLEPRDIDRHGQAILDVLEKASQIPKADWPVMLKPEPLTNQQEALLDALMALLRQFCDEQAISPAAVATRKDIEKLVRGETTIPLLKGWRKQIVGRKLQAFLQGKLVIHADAKQLIINEVE</sequence>
<dbReference type="eggNOG" id="COG0349">
    <property type="taxonomic scope" value="Bacteria"/>
</dbReference>
<dbReference type="InterPro" id="IPR051086">
    <property type="entry name" value="RNase_D-like"/>
</dbReference>
<dbReference type="GO" id="GO:0000166">
    <property type="term" value="F:nucleotide binding"/>
    <property type="evidence" value="ECO:0007669"/>
    <property type="project" value="InterPro"/>
</dbReference>
<evidence type="ECO:0000256" key="5">
    <source>
        <dbReference type="ARBA" id="ARBA00022839"/>
    </source>
</evidence>
<keyword evidence="1 6" id="KW-0963">Cytoplasm</keyword>
<dbReference type="NCBIfam" id="TIGR01388">
    <property type="entry name" value="rnd"/>
    <property type="match status" value="1"/>
</dbReference>
<evidence type="ECO:0000256" key="6">
    <source>
        <dbReference type="HAMAP-Rule" id="MF_01899"/>
    </source>
</evidence>
<reference evidence="8 9" key="1">
    <citation type="journal article" date="2012" name="J. Bacteriol.">
        <title>Complete genome sequences of Methylophaga sp. strain JAM1 and Methylophaga sp. strain JAM7.</title>
        <authorList>
            <person name="Villeneuve C."/>
            <person name="Martineau C."/>
            <person name="Mauffrey F."/>
            <person name="Villemur R."/>
        </authorList>
    </citation>
    <scope>NUCLEOTIDE SEQUENCE [LARGE SCALE GENOMIC DNA]</scope>
    <source>
        <strain evidence="8 9">JAM7</strain>
    </source>
</reference>
<dbReference type="GO" id="GO:0008408">
    <property type="term" value="F:3'-5' exonuclease activity"/>
    <property type="evidence" value="ECO:0007669"/>
    <property type="project" value="InterPro"/>
</dbReference>
<evidence type="ECO:0000256" key="1">
    <source>
        <dbReference type="ARBA" id="ARBA00022490"/>
    </source>
</evidence>
<dbReference type="STRING" id="754477.Q7C_897"/>
<gene>
    <name evidence="6" type="primary">rnd</name>
    <name evidence="8" type="ordered locus">Q7C_897</name>
</gene>
<dbReference type="InterPro" id="IPR010997">
    <property type="entry name" value="HRDC-like_sf"/>
</dbReference>
<protein>
    <recommendedName>
        <fullName evidence="6">Ribonuclease D</fullName>
        <shortName evidence="6">RNase D</shortName>
        <ecNumber evidence="6">3.1.13.5</ecNumber>
    </recommendedName>
</protein>
<dbReference type="InterPro" id="IPR002562">
    <property type="entry name" value="3'-5'_exonuclease_dom"/>
</dbReference>
<organism evidence="8 9">
    <name type="scientific">Methylophaga frappieri (strain ATCC BAA-2434 / DSM 25690 / JAM7)</name>
    <dbReference type="NCBI Taxonomy" id="754477"/>
    <lineage>
        <taxon>Bacteria</taxon>
        <taxon>Pseudomonadati</taxon>
        <taxon>Pseudomonadota</taxon>
        <taxon>Gammaproteobacteria</taxon>
        <taxon>Thiotrichales</taxon>
        <taxon>Piscirickettsiaceae</taxon>
        <taxon>Methylophaga</taxon>
    </lineage>
</organism>
<dbReference type="HOGENOM" id="CLU_042387_0_0_6"/>
<name>I1YGM3_METFJ</name>
<dbReference type="GO" id="GO:0005737">
    <property type="term" value="C:cytoplasm"/>
    <property type="evidence" value="ECO:0007669"/>
    <property type="project" value="UniProtKB-SubCell"/>
</dbReference>
<evidence type="ECO:0000313" key="8">
    <source>
        <dbReference type="EMBL" id="AFJ02066.1"/>
    </source>
</evidence>
<keyword evidence="3 6" id="KW-0540">Nuclease</keyword>
<proteinExistence type="inferred from homology"/>
<dbReference type="OrthoDB" id="9800549at2"/>
<dbReference type="EMBL" id="CP003380">
    <property type="protein sequence ID" value="AFJ02066.1"/>
    <property type="molecule type" value="Genomic_DNA"/>
</dbReference>
<dbReference type="Gene3D" id="1.10.150.80">
    <property type="entry name" value="HRDC domain"/>
    <property type="match status" value="2"/>
</dbReference>
<evidence type="ECO:0000259" key="7">
    <source>
        <dbReference type="PROSITE" id="PS50967"/>
    </source>
</evidence>
<dbReference type="Proteomes" id="UP000009145">
    <property type="component" value="Chromosome"/>
</dbReference>
<accession>I1YGM3</accession>
<dbReference type="PATRIC" id="fig|754477.3.peg.886"/>